<gene>
    <name evidence="2" type="ORF">Bfra_004922ia</name>
</gene>
<sequence>MRVRESLPTICGKAPSAYPTANSTPNPLVVTQAVENSPTLCKVCVIPIHLKTSILGRQSRHDIQAPGDSAHPGRLKPCQILPLTRMSPYRQRNRTSRVRSRYETATRS</sequence>
<dbReference type="GeneID" id="59259004"/>
<evidence type="ECO:0000313" key="2">
    <source>
        <dbReference type="EMBL" id="KAF5873461.1"/>
    </source>
</evidence>
<organism evidence="2 3">
    <name type="scientific">Botrytis fragariae</name>
    <dbReference type="NCBI Taxonomy" id="1964551"/>
    <lineage>
        <taxon>Eukaryota</taxon>
        <taxon>Fungi</taxon>
        <taxon>Dikarya</taxon>
        <taxon>Ascomycota</taxon>
        <taxon>Pezizomycotina</taxon>
        <taxon>Leotiomycetes</taxon>
        <taxon>Helotiales</taxon>
        <taxon>Sclerotiniaceae</taxon>
        <taxon>Botrytis</taxon>
    </lineage>
</organism>
<dbReference type="EMBL" id="JABFCT010000008">
    <property type="protein sequence ID" value="KAF5873461.1"/>
    <property type="molecule type" value="Genomic_DNA"/>
</dbReference>
<dbReference type="AlphaFoldDB" id="A0A8H6ATG0"/>
<comment type="caution">
    <text evidence="2">The sequence shown here is derived from an EMBL/GenBank/DDBJ whole genome shotgun (WGS) entry which is preliminary data.</text>
</comment>
<reference evidence="2 3" key="1">
    <citation type="journal article" date="2020" name="Phytopathology">
        <title>A high-quality genome resource of Botrytis fragariae, a new and rapidly spreading fungal pathogen causing strawberry gray mold in the U.S.A.</title>
        <authorList>
            <person name="Wu Y."/>
            <person name="Saski C.A."/>
            <person name="Schnabel G."/>
            <person name="Xiao S."/>
            <person name="Hu M."/>
        </authorList>
    </citation>
    <scope>NUCLEOTIDE SEQUENCE [LARGE SCALE GENOMIC DNA]</scope>
    <source>
        <strain evidence="2 3">BVB16</strain>
    </source>
</reference>
<dbReference type="Proteomes" id="UP000531561">
    <property type="component" value="Unassembled WGS sequence"/>
</dbReference>
<proteinExistence type="predicted"/>
<keyword evidence="3" id="KW-1185">Reference proteome</keyword>
<evidence type="ECO:0000313" key="3">
    <source>
        <dbReference type="Proteomes" id="UP000531561"/>
    </source>
</evidence>
<feature type="region of interest" description="Disordered" evidence="1">
    <location>
        <begin position="1"/>
        <end position="24"/>
    </location>
</feature>
<protein>
    <submittedName>
        <fullName evidence="2">Uncharacterized protein</fullName>
    </submittedName>
</protein>
<evidence type="ECO:0000256" key="1">
    <source>
        <dbReference type="SAM" id="MobiDB-lite"/>
    </source>
</evidence>
<name>A0A8H6ATG0_9HELO</name>
<feature type="region of interest" description="Disordered" evidence="1">
    <location>
        <begin position="88"/>
        <end position="108"/>
    </location>
</feature>
<accession>A0A8H6ATG0</accession>
<dbReference type="RefSeq" id="XP_037192407.1">
    <property type="nucleotide sequence ID" value="XM_037335312.1"/>
</dbReference>